<evidence type="ECO:0000313" key="1">
    <source>
        <dbReference type="EMBL" id="GGI87404.1"/>
    </source>
</evidence>
<organism evidence="1 4">
    <name type="scientific">Deinococcus wulumuqiensis</name>
    <dbReference type="NCBI Taxonomy" id="980427"/>
    <lineage>
        <taxon>Bacteria</taxon>
        <taxon>Thermotogati</taxon>
        <taxon>Deinococcota</taxon>
        <taxon>Deinococci</taxon>
        <taxon>Deinococcales</taxon>
        <taxon>Deinococcaceae</taxon>
        <taxon>Deinococcus</taxon>
    </lineage>
</organism>
<evidence type="ECO:0000313" key="4">
    <source>
        <dbReference type="Proteomes" id="UP000652720"/>
    </source>
</evidence>
<dbReference type="EMBL" id="BMLZ01000018">
    <property type="protein sequence ID" value="GGP30009.1"/>
    <property type="molecule type" value="Genomic_DNA"/>
</dbReference>
<name>A0AAV4K5M2_9DEIO</name>
<gene>
    <name evidence="2" type="ORF">GCM10008021_16600</name>
    <name evidence="1" type="ORF">GCM10010914_22360</name>
</gene>
<dbReference type="RefSeq" id="WP_017869967.1">
    <property type="nucleotide sequence ID" value="NZ_BMLZ01000018.1"/>
</dbReference>
<dbReference type="AlphaFoldDB" id="A0AAV4K5M2"/>
<reference evidence="2" key="1">
    <citation type="journal article" date="2014" name="Int. J. Syst. Evol. Microbiol.">
        <title>Complete genome of a new Firmicutes species belonging to the dominant human colonic microbiota ('Ruminococcus bicirculans') reveals two chromosomes and a selective capacity to utilize plant glucans.</title>
        <authorList>
            <consortium name="NISC Comparative Sequencing Program"/>
            <person name="Wegmann U."/>
            <person name="Louis P."/>
            <person name="Goesmann A."/>
            <person name="Henrissat B."/>
            <person name="Duncan S.H."/>
            <person name="Flint H.J."/>
        </authorList>
    </citation>
    <scope>NUCLEOTIDE SEQUENCE</scope>
    <source>
        <strain evidence="2">CGMCC 1.8884</strain>
    </source>
</reference>
<dbReference type="Proteomes" id="UP000652720">
    <property type="component" value="Unassembled WGS sequence"/>
</dbReference>
<sequence>MMISTHDTKAKNGSLSATVSISGGYQIKDQLKADGYQFDGLSDWQKEISTPIVNAKPTREEAMTMYGELVKQARAEAAKYGISSFEWPDPALAAVAKL</sequence>
<accession>A0AAV4K5M2</accession>
<dbReference type="GeneID" id="59164435"/>
<dbReference type="EMBL" id="BMMA01000022">
    <property type="protein sequence ID" value="GGI87404.1"/>
    <property type="molecule type" value="Genomic_DNA"/>
</dbReference>
<comment type="caution">
    <text evidence="1">The sequence shown here is derived from an EMBL/GenBank/DDBJ whole genome shotgun (WGS) entry which is preliminary data.</text>
</comment>
<reference evidence="3" key="3">
    <citation type="journal article" date="2019" name="Int. J. Syst. Evol. Microbiol.">
        <title>The Global Catalogue of Microorganisms (GCM) 10K type strain sequencing project: providing services to taxonomists for standard genome sequencing and annotation.</title>
        <authorList>
            <consortium name="The Broad Institute Genomics Platform"/>
            <consortium name="The Broad Institute Genome Sequencing Center for Infectious Disease"/>
            <person name="Wu L."/>
            <person name="Ma J."/>
        </authorList>
    </citation>
    <scope>NUCLEOTIDE SEQUENCE [LARGE SCALE GENOMIC DNA]</scope>
    <source>
        <strain evidence="3">CGMCC 1.8884</strain>
    </source>
</reference>
<evidence type="ECO:0000313" key="3">
    <source>
        <dbReference type="Proteomes" id="UP000630135"/>
    </source>
</evidence>
<reference evidence="1" key="2">
    <citation type="journal article" date="2014" name="Int. J. Syst. Evol. Microbiol.">
        <title>Complete genome sequence of Corynebacterium casei LMG S-19264T (=DSM 44701T), isolated from a smear-ripened cheese.</title>
        <authorList>
            <consortium name="US DOE Joint Genome Institute (JGI-PGF)"/>
            <person name="Walter F."/>
            <person name="Albersmeier A."/>
            <person name="Kalinowski J."/>
            <person name="Ruckert C."/>
        </authorList>
    </citation>
    <scope>NUCLEOTIDE SEQUENCE</scope>
    <source>
        <strain evidence="1">CGMCC 1.8885</strain>
    </source>
</reference>
<reference evidence="1" key="4">
    <citation type="submission" date="2023-08" db="EMBL/GenBank/DDBJ databases">
        <authorList>
            <person name="Sun Q."/>
            <person name="Zhou Y."/>
        </authorList>
    </citation>
    <scope>NUCLEOTIDE SEQUENCE</scope>
    <source>
        <strain evidence="2">CGMCC 1.8884</strain>
        <strain evidence="1">CGMCC 1.8885</strain>
    </source>
</reference>
<keyword evidence="3" id="KW-1185">Reference proteome</keyword>
<evidence type="ECO:0000313" key="2">
    <source>
        <dbReference type="EMBL" id="GGP30009.1"/>
    </source>
</evidence>
<proteinExistence type="predicted"/>
<protein>
    <submittedName>
        <fullName evidence="1">Uncharacterized protein</fullName>
    </submittedName>
</protein>
<dbReference type="Proteomes" id="UP000630135">
    <property type="component" value="Unassembled WGS sequence"/>
</dbReference>